<evidence type="ECO:0000256" key="1">
    <source>
        <dbReference type="ARBA" id="ARBA00004651"/>
    </source>
</evidence>
<feature type="transmembrane region" description="Helical" evidence="7">
    <location>
        <begin position="117"/>
        <end position="138"/>
    </location>
</feature>
<keyword evidence="5 7" id="KW-1133">Transmembrane helix</keyword>
<keyword evidence="3 7" id="KW-1003">Cell membrane</keyword>
<evidence type="ECO:0000256" key="2">
    <source>
        <dbReference type="ARBA" id="ARBA00010792"/>
    </source>
</evidence>
<comment type="subcellular location">
    <subcellularLocation>
        <location evidence="1 7">Cell membrane</location>
        <topology evidence="1 7">Multi-pass membrane protein</topology>
    </subcellularLocation>
</comment>
<dbReference type="AlphaFoldDB" id="A0AAW6T5L3"/>
<dbReference type="PANTHER" id="PTHR30353:SF0">
    <property type="entry name" value="TRANSMEMBRANE PROTEIN"/>
    <property type="match status" value="1"/>
</dbReference>
<dbReference type="Proteomes" id="UP001321506">
    <property type="component" value="Unassembled WGS sequence"/>
</dbReference>
<evidence type="ECO:0000313" key="10">
    <source>
        <dbReference type="EMBL" id="MDI2097375.1"/>
    </source>
</evidence>
<evidence type="ECO:0000256" key="4">
    <source>
        <dbReference type="ARBA" id="ARBA00022692"/>
    </source>
</evidence>
<organism evidence="10 11">
    <name type="scientific">Ruicaihuangia caeni</name>
    <dbReference type="NCBI Taxonomy" id="3042517"/>
    <lineage>
        <taxon>Bacteria</taxon>
        <taxon>Bacillati</taxon>
        <taxon>Actinomycetota</taxon>
        <taxon>Actinomycetes</taxon>
        <taxon>Micrococcales</taxon>
        <taxon>Microbacteriaceae</taxon>
        <taxon>Ruicaihuangia</taxon>
    </lineage>
</organism>
<evidence type="ECO:0000256" key="8">
    <source>
        <dbReference type="SAM" id="MobiDB-lite"/>
    </source>
</evidence>
<dbReference type="GO" id="GO:0005886">
    <property type="term" value="C:plasma membrane"/>
    <property type="evidence" value="ECO:0007669"/>
    <property type="project" value="UniProtKB-SubCell"/>
</dbReference>
<reference evidence="10 11" key="1">
    <citation type="submission" date="2023-04" db="EMBL/GenBank/DDBJ databases">
        <title>Klugiella caeni sp. nov. isolated from the sludge of biochemical tank.</title>
        <authorList>
            <person name="Geng K."/>
        </authorList>
    </citation>
    <scope>NUCLEOTIDE SEQUENCE [LARGE SCALE GENOMIC DNA]</scope>
    <source>
        <strain evidence="10 11">YN-L-19</strain>
    </source>
</reference>
<feature type="domain" description="VTT" evidence="9">
    <location>
        <begin position="42"/>
        <end position="169"/>
    </location>
</feature>
<gene>
    <name evidence="10" type="ORF">QF206_00125</name>
</gene>
<protein>
    <submittedName>
        <fullName evidence="10">DedA family protein</fullName>
    </submittedName>
</protein>
<name>A0AAW6T5L3_9MICO</name>
<feature type="transmembrane region" description="Helical" evidence="7">
    <location>
        <begin position="184"/>
        <end position="205"/>
    </location>
</feature>
<evidence type="ECO:0000256" key="6">
    <source>
        <dbReference type="ARBA" id="ARBA00023136"/>
    </source>
</evidence>
<feature type="transmembrane region" description="Helical" evidence="7">
    <location>
        <begin position="150"/>
        <end position="172"/>
    </location>
</feature>
<comment type="similarity">
    <text evidence="2 7">Belongs to the DedA family.</text>
</comment>
<dbReference type="RefSeq" id="WP_281487175.1">
    <property type="nucleotide sequence ID" value="NZ_JASATX010000001.1"/>
</dbReference>
<keyword evidence="11" id="KW-1185">Reference proteome</keyword>
<dbReference type="Pfam" id="PF09335">
    <property type="entry name" value="VTT_dom"/>
    <property type="match status" value="1"/>
</dbReference>
<feature type="region of interest" description="Disordered" evidence="8">
    <location>
        <begin position="216"/>
        <end position="261"/>
    </location>
</feature>
<proteinExistence type="inferred from homology"/>
<dbReference type="PANTHER" id="PTHR30353">
    <property type="entry name" value="INNER MEMBRANE PROTEIN DEDA-RELATED"/>
    <property type="match status" value="1"/>
</dbReference>
<evidence type="ECO:0000259" key="9">
    <source>
        <dbReference type="Pfam" id="PF09335"/>
    </source>
</evidence>
<comment type="caution">
    <text evidence="10">The sequence shown here is derived from an EMBL/GenBank/DDBJ whole genome shotgun (WGS) entry which is preliminary data.</text>
</comment>
<evidence type="ECO:0000256" key="7">
    <source>
        <dbReference type="RuleBase" id="RU367016"/>
    </source>
</evidence>
<evidence type="ECO:0000256" key="5">
    <source>
        <dbReference type="ARBA" id="ARBA00022989"/>
    </source>
</evidence>
<keyword evidence="4 7" id="KW-0812">Transmembrane</keyword>
<dbReference type="InterPro" id="IPR032816">
    <property type="entry name" value="VTT_dom"/>
</dbReference>
<feature type="transmembrane region" description="Helical" evidence="7">
    <location>
        <begin position="20"/>
        <end position="42"/>
    </location>
</feature>
<dbReference type="InterPro" id="IPR032818">
    <property type="entry name" value="DedA-like"/>
</dbReference>
<sequence length="261" mass="27970">MPIMASGLFDIEGLLHGAGPWALAVVCAIIFVESGLLVGFLLPGDTLLIITGVLLYQGFIDVPVWLACLLIFVSAFLGDQLGYYIGVKSGPAIFEKRATGFFSRASIERTDRFFTKYGGLAVTIARFIGVVRTLTPVAAGVGRMHYGRFVAYNALGGLVWGAGLTFTGWAVAHIPAVRDFVTQYLEFVLLGVIALTLAIIGTHWVRMRLAIRRERSSNAGHTSPGQPNPGQPNSAEQHAEGARAVEPSAVSLDLSAPHPHR</sequence>
<accession>A0AAW6T5L3</accession>
<evidence type="ECO:0000313" key="11">
    <source>
        <dbReference type="Proteomes" id="UP001321506"/>
    </source>
</evidence>
<dbReference type="EMBL" id="JASATX010000001">
    <property type="protein sequence ID" value="MDI2097375.1"/>
    <property type="molecule type" value="Genomic_DNA"/>
</dbReference>
<evidence type="ECO:0000256" key="3">
    <source>
        <dbReference type="ARBA" id="ARBA00022475"/>
    </source>
</evidence>
<keyword evidence="6 7" id="KW-0472">Membrane</keyword>
<feature type="transmembrane region" description="Helical" evidence="7">
    <location>
        <begin position="54"/>
        <end position="77"/>
    </location>
</feature>